<reference evidence="2 3" key="1">
    <citation type="submission" date="2016-11" db="EMBL/GenBank/DDBJ databases">
        <authorList>
            <person name="Jaros S."/>
            <person name="Januszkiewicz K."/>
            <person name="Wedrychowicz H."/>
        </authorList>
    </citation>
    <scope>NUCLEOTIDE SEQUENCE [LARGE SCALE GENOMIC DNA]</scope>
    <source>
        <strain evidence="2 3">DSM 28715</strain>
    </source>
</reference>
<evidence type="ECO:0000256" key="1">
    <source>
        <dbReference type="SAM" id="Phobius"/>
    </source>
</evidence>
<accession>A0A1M5SVQ7</accession>
<protein>
    <submittedName>
        <fullName evidence="2">Uncharacterized protein</fullName>
    </submittedName>
</protein>
<feature type="transmembrane region" description="Helical" evidence="1">
    <location>
        <begin position="63"/>
        <end position="83"/>
    </location>
</feature>
<gene>
    <name evidence="2" type="ORF">SAMN05444003_3142</name>
</gene>
<evidence type="ECO:0000313" key="3">
    <source>
        <dbReference type="Proteomes" id="UP000184074"/>
    </source>
</evidence>
<dbReference type="Proteomes" id="UP000184074">
    <property type="component" value="Unassembled WGS sequence"/>
</dbReference>
<keyword evidence="1" id="KW-1133">Transmembrane helix</keyword>
<keyword evidence="1" id="KW-0812">Transmembrane</keyword>
<dbReference type="RefSeq" id="WP_072902709.1">
    <property type="nucleotide sequence ID" value="NZ_FQXB01000007.1"/>
</dbReference>
<feature type="transmembrane region" description="Helical" evidence="1">
    <location>
        <begin position="12"/>
        <end position="33"/>
    </location>
</feature>
<keyword evidence="3" id="KW-1185">Reference proteome</keyword>
<organism evidence="2 3">
    <name type="scientific">Cognatiyoonia sediminum</name>
    <dbReference type="NCBI Taxonomy" id="1508389"/>
    <lineage>
        <taxon>Bacteria</taxon>
        <taxon>Pseudomonadati</taxon>
        <taxon>Pseudomonadota</taxon>
        <taxon>Alphaproteobacteria</taxon>
        <taxon>Rhodobacterales</taxon>
        <taxon>Paracoccaceae</taxon>
        <taxon>Cognatiyoonia</taxon>
    </lineage>
</organism>
<proteinExistence type="predicted"/>
<sequence>MAEKTWNSVHDALRFSIFGFVVSALLSIVFLTLSDLRRAELIELGLSTMEQIDDPKLATFLRYANWSMTAASLFFIWITYFGVRHLVRKARVG</sequence>
<dbReference type="AlphaFoldDB" id="A0A1M5SVQ7"/>
<dbReference type="EMBL" id="FQXB01000007">
    <property type="protein sequence ID" value="SHH42540.1"/>
    <property type="molecule type" value="Genomic_DNA"/>
</dbReference>
<keyword evidence="1" id="KW-0472">Membrane</keyword>
<evidence type="ECO:0000313" key="2">
    <source>
        <dbReference type="EMBL" id="SHH42540.1"/>
    </source>
</evidence>
<dbReference type="STRING" id="1508389.SAMN05444003_3142"/>
<name>A0A1M5SVQ7_9RHOB</name>